<feature type="region of interest" description="Disordered" evidence="1">
    <location>
        <begin position="67"/>
        <end position="142"/>
    </location>
</feature>
<evidence type="ECO:0000256" key="1">
    <source>
        <dbReference type="SAM" id="MobiDB-lite"/>
    </source>
</evidence>
<name>A0ABR2YB03_9CHLO</name>
<reference evidence="2 3" key="1">
    <citation type="journal article" date="2024" name="Nat. Commun.">
        <title>Phylogenomics reveals the evolutionary origins of lichenization in chlorophyte algae.</title>
        <authorList>
            <person name="Puginier C."/>
            <person name="Libourel C."/>
            <person name="Otte J."/>
            <person name="Skaloud P."/>
            <person name="Haon M."/>
            <person name="Grisel S."/>
            <person name="Petersen M."/>
            <person name="Berrin J.G."/>
            <person name="Delaux P.M."/>
            <person name="Dal Grande F."/>
            <person name="Keller J."/>
        </authorList>
    </citation>
    <scope>NUCLEOTIDE SEQUENCE [LARGE SCALE GENOMIC DNA]</scope>
    <source>
        <strain evidence="2 3">SAG 216-7</strain>
    </source>
</reference>
<evidence type="ECO:0000313" key="3">
    <source>
        <dbReference type="Proteomes" id="UP001491310"/>
    </source>
</evidence>
<dbReference type="EMBL" id="JALJOT010000018">
    <property type="protein sequence ID" value="KAK9901307.1"/>
    <property type="molecule type" value="Genomic_DNA"/>
</dbReference>
<comment type="caution">
    <text evidence="2">The sequence shown here is derived from an EMBL/GenBank/DDBJ whole genome shotgun (WGS) entry which is preliminary data.</text>
</comment>
<evidence type="ECO:0000313" key="2">
    <source>
        <dbReference type="EMBL" id="KAK9901307.1"/>
    </source>
</evidence>
<proteinExistence type="predicted"/>
<organism evidence="2 3">
    <name type="scientific">Coccomyxa subellipsoidea</name>
    <dbReference type="NCBI Taxonomy" id="248742"/>
    <lineage>
        <taxon>Eukaryota</taxon>
        <taxon>Viridiplantae</taxon>
        <taxon>Chlorophyta</taxon>
        <taxon>core chlorophytes</taxon>
        <taxon>Trebouxiophyceae</taxon>
        <taxon>Trebouxiophyceae incertae sedis</taxon>
        <taxon>Coccomyxaceae</taxon>
        <taxon>Coccomyxa</taxon>
    </lineage>
</organism>
<keyword evidence="3" id="KW-1185">Reference proteome</keyword>
<sequence>MTDRAGPTGVVSPEVWTAASSCPYIQRVVAEVGDAQLVSNSLGPFLTLASKTSLADPIGSAGFGAAEEAAAAAAAADAAAEADAEEAAERAARRDTAGPGGQAPSSPQPPETPEGRHSHGGGPAAAGTTQTPASHTEPSSCDVCHVDPAEDAHSRLSEACMDEEEVWLLVLLATP</sequence>
<feature type="compositionally biased region" description="Low complexity" evidence="1">
    <location>
        <begin position="67"/>
        <end position="79"/>
    </location>
</feature>
<accession>A0ABR2YB03</accession>
<feature type="compositionally biased region" description="Basic and acidic residues" evidence="1">
    <location>
        <begin position="87"/>
        <end position="96"/>
    </location>
</feature>
<gene>
    <name evidence="2" type="ORF">WJX75_005577</name>
</gene>
<protein>
    <submittedName>
        <fullName evidence="2">Uncharacterized protein</fullName>
    </submittedName>
</protein>
<dbReference type="Proteomes" id="UP001491310">
    <property type="component" value="Unassembled WGS sequence"/>
</dbReference>